<dbReference type="Pfam" id="PF00994">
    <property type="entry name" value="MoCF_biosynth"/>
    <property type="match status" value="1"/>
</dbReference>
<dbReference type="EMBL" id="CP102846">
    <property type="protein sequence ID" value="UVF22592.1"/>
    <property type="molecule type" value="Genomic_DNA"/>
</dbReference>
<organism evidence="2 3">
    <name type="scientific">Microvirga terrae</name>
    <dbReference type="NCBI Taxonomy" id="2740529"/>
    <lineage>
        <taxon>Bacteria</taxon>
        <taxon>Pseudomonadati</taxon>
        <taxon>Pseudomonadota</taxon>
        <taxon>Alphaproteobacteria</taxon>
        <taxon>Hyphomicrobiales</taxon>
        <taxon>Methylobacteriaceae</taxon>
        <taxon>Microvirga</taxon>
    </lineage>
</organism>
<reference evidence="2" key="1">
    <citation type="submission" date="2022-08" db="EMBL/GenBank/DDBJ databases">
        <title>Microvirga terrae sp. nov., isolated from soil.</title>
        <authorList>
            <person name="Kim K.H."/>
            <person name="Seo Y.L."/>
            <person name="Kim J.M."/>
            <person name="Lee J.K."/>
            <person name="Han D.M."/>
            <person name="Jeon C.O."/>
        </authorList>
    </citation>
    <scope>NUCLEOTIDE SEQUENCE</scope>
    <source>
        <strain evidence="2">R24</strain>
        <plasmid evidence="2">pR24_1</plasmid>
    </source>
</reference>
<dbReference type="InterPro" id="IPR001453">
    <property type="entry name" value="MoaB/Mog_dom"/>
</dbReference>
<dbReference type="SUPFAM" id="SSF53218">
    <property type="entry name" value="Molybdenum cofactor biosynthesis proteins"/>
    <property type="match status" value="1"/>
</dbReference>
<dbReference type="InterPro" id="IPR036425">
    <property type="entry name" value="MoaB/Mog-like_dom_sf"/>
</dbReference>
<accession>A0ABY5S0E8</accession>
<sequence>MEFDSVPVDDALDARSAYTIRTNGFVLKKGNRFSAHAIRQLKCAGIQKVVAVRLEPGDIDENEAALRLADVVAGENVSAAPPFRGRSNLIANTPGVLVLARHIIDAVNAVDEGLTVATLHAFKPVSKGEMVGTIKIIPYSVPEARLSDCIHLANTGPSAVRVAPYIIHNVGVISTLLPKAESNTVDKTLRVLSGRLQPSQATISIAAQVAHDPTALADELVRQGRSTAELIIVFGASSIVDRRDVVPAALVTAGGHIEHFGMPVEPGSLLLIGSIAGKPVIGAPGCARSPSENGFDWVLHRILADVPVTRSDITTLGVGGLLRNAAMRDVVSRSDIKRSKDH</sequence>
<dbReference type="RefSeq" id="WP_173945436.1">
    <property type="nucleotide sequence ID" value="NZ_CP102846.1"/>
</dbReference>
<protein>
    <submittedName>
        <fullName evidence="2">Molybdopterin-binding protein</fullName>
    </submittedName>
</protein>
<geneLocation type="plasmid" evidence="2 3">
    <name>pR24_1</name>
</geneLocation>
<evidence type="ECO:0000313" key="3">
    <source>
        <dbReference type="Proteomes" id="UP001017257"/>
    </source>
</evidence>
<evidence type="ECO:0000313" key="2">
    <source>
        <dbReference type="EMBL" id="UVF22592.1"/>
    </source>
</evidence>
<gene>
    <name evidence="2" type="ORF">HPT29_025985</name>
</gene>
<keyword evidence="3" id="KW-1185">Reference proteome</keyword>
<name>A0ABY5S0E8_9HYPH</name>
<proteinExistence type="predicted"/>
<dbReference type="SMART" id="SM00852">
    <property type="entry name" value="MoCF_biosynth"/>
    <property type="match status" value="1"/>
</dbReference>
<keyword evidence="2" id="KW-0614">Plasmid</keyword>
<dbReference type="Proteomes" id="UP001017257">
    <property type="component" value="Plasmid pR24_1"/>
</dbReference>
<feature type="domain" description="MoaB/Mog" evidence="1">
    <location>
        <begin position="171"/>
        <end position="304"/>
    </location>
</feature>
<evidence type="ECO:0000259" key="1">
    <source>
        <dbReference type="SMART" id="SM00852"/>
    </source>
</evidence>
<dbReference type="CDD" id="cd03522">
    <property type="entry name" value="MoeA_like"/>
    <property type="match status" value="1"/>
</dbReference>
<dbReference type="Gene3D" id="3.40.980.10">
    <property type="entry name" value="MoaB/Mog-like domain"/>
    <property type="match status" value="1"/>
</dbReference>